<sequence>MANFSEETGRIGVHECGLLIERMGFIFREQLTSDYGIDAIIETRTNDYASGKMIAVQIKSGDSYFKEIKDDFVIYRGEIKHFNYWLNHSLPVIIVLYSPTSRKCIWQTINKQTAKTTGNGWKIRIPFQQELEAAKYNLQILADNQSEYQRRWSSLVVAKEWMLEAKERGSLILEVQEWINKSSGRGTFILKTEEDDGCSKTLFSREMFGFGSKKYELVIKELFPWANVEVDDEFYENNIEEDCYSKRDILDRMVVSILGKKDDKLLKYSDVPQKLYPYRNGAGEVDFYRLKLTLNQVGESFLNMENFLETGKGYFIDNFMD</sequence>
<protein>
    <recommendedName>
        <fullName evidence="1">DUF4365 domain-containing protein</fullName>
    </recommendedName>
</protein>
<dbReference type="RefSeq" id="WP_066085523.1">
    <property type="nucleotide sequence ID" value="NZ_LRVM01000002.1"/>
</dbReference>
<dbReference type="AlphaFoldDB" id="A0A136WGU1"/>
<dbReference type="EMBL" id="LRVM01000002">
    <property type="protein sequence ID" value="KXL53778.1"/>
    <property type="molecule type" value="Genomic_DNA"/>
</dbReference>
<proteinExistence type="predicted"/>
<evidence type="ECO:0000259" key="1">
    <source>
        <dbReference type="Pfam" id="PF14280"/>
    </source>
</evidence>
<gene>
    <name evidence="2" type="ORF">CLNEO_10040</name>
</gene>
<dbReference type="STRING" id="36847.CLNEO_10040"/>
<reference evidence="2 3" key="1">
    <citation type="submission" date="2016-01" db="EMBL/GenBank/DDBJ databases">
        <title>Genome sequence of Clostridium neopropionicum X4, DSM-3847.</title>
        <authorList>
            <person name="Poehlein A."/>
            <person name="Beck M.H."/>
            <person name="Bengelsdorf F.R."/>
            <person name="Daniel R."/>
            <person name="Duerre P."/>
        </authorList>
    </citation>
    <scope>NUCLEOTIDE SEQUENCE [LARGE SCALE GENOMIC DNA]</scope>
    <source>
        <strain evidence="2 3">DSM-3847</strain>
    </source>
</reference>
<organism evidence="2 3">
    <name type="scientific">Anaerotignum neopropionicum</name>
    <dbReference type="NCBI Taxonomy" id="36847"/>
    <lineage>
        <taxon>Bacteria</taxon>
        <taxon>Bacillati</taxon>
        <taxon>Bacillota</taxon>
        <taxon>Clostridia</taxon>
        <taxon>Lachnospirales</taxon>
        <taxon>Anaerotignaceae</taxon>
        <taxon>Anaerotignum</taxon>
    </lineage>
</organism>
<evidence type="ECO:0000313" key="3">
    <source>
        <dbReference type="Proteomes" id="UP000070539"/>
    </source>
</evidence>
<keyword evidence="3" id="KW-1185">Reference proteome</keyword>
<dbReference type="Pfam" id="PF14280">
    <property type="entry name" value="DUF4365"/>
    <property type="match status" value="1"/>
</dbReference>
<dbReference type="OrthoDB" id="4951670at2"/>
<comment type="caution">
    <text evidence="2">The sequence shown here is derived from an EMBL/GenBank/DDBJ whole genome shotgun (WGS) entry which is preliminary data.</text>
</comment>
<feature type="domain" description="DUF4365" evidence="1">
    <location>
        <begin position="11"/>
        <end position="134"/>
    </location>
</feature>
<dbReference type="Proteomes" id="UP000070539">
    <property type="component" value="Unassembled WGS sequence"/>
</dbReference>
<accession>A0A136WGU1</accession>
<name>A0A136WGU1_9FIRM</name>
<evidence type="ECO:0000313" key="2">
    <source>
        <dbReference type="EMBL" id="KXL53778.1"/>
    </source>
</evidence>
<dbReference type="InterPro" id="IPR025375">
    <property type="entry name" value="DUF4365"/>
</dbReference>